<gene>
    <name evidence="1" type="ORF">KC01_LOCUS2302</name>
</gene>
<sequence>MANGSWWRNKKNLFYRRDADITLPYGELQPQEGDMQDFSMNKSNLVCWVVSNFNSHYHRSKVYKELRAWEISAEAGSRQAPLQRVFQVEARVEGEADHRLEGETL</sequence>
<accession>A0AAV2IY36</accession>
<evidence type="ECO:0000313" key="1">
    <source>
        <dbReference type="EMBL" id="CAL1569945.1"/>
    </source>
</evidence>
<dbReference type="Proteomes" id="UP001497482">
    <property type="component" value="Chromosome 1"/>
</dbReference>
<name>A0AAV2IY36_KNICA</name>
<dbReference type="SUPFAM" id="SSF53756">
    <property type="entry name" value="UDP-Glycosyltransferase/glycogen phosphorylase"/>
    <property type="match status" value="1"/>
</dbReference>
<protein>
    <submittedName>
        <fullName evidence="1">Uncharacterized protein</fullName>
    </submittedName>
</protein>
<keyword evidence="2" id="KW-1185">Reference proteome</keyword>
<evidence type="ECO:0000313" key="2">
    <source>
        <dbReference type="Proteomes" id="UP001497482"/>
    </source>
</evidence>
<reference evidence="1 2" key="1">
    <citation type="submission" date="2024-04" db="EMBL/GenBank/DDBJ databases">
        <authorList>
            <person name="Waldvogel A.-M."/>
            <person name="Schoenle A."/>
        </authorList>
    </citation>
    <scope>NUCLEOTIDE SEQUENCE [LARGE SCALE GENOMIC DNA]</scope>
</reference>
<dbReference type="EMBL" id="OZ035823">
    <property type="protein sequence ID" value="CAL1569945.1"/>
    <property type="molecule type" value="Genomic_DNA"/>
</dbReference>
<proteinExistence type="predicted"/>
<organism evidence="1 2">
    <name type="scientific">Knipowitschia caucasica</name>
    <name type="common">Caucasian dwarf goby</name>
    <name type="synonym">Pomatoschistus caucasicus</name>
    <dbReference type="NCBI Taxonomy" id="637954"/>
    <lineage>
        <taxon>Eukaryota</taxon>
        <taxon>Metazoa</taxon>
        <taxon>Chordata</taxon>
        <taxon>Craniata</taxon>
        <taxon>Vertebrata</taxon>
        <taxon>Euteleostomi</taxon>
        <taxon>Actinopterygii</taxon>
        <taxon>Neopterygii</taxon>
        <taxon>Teleostei</taxon>
        <taxon>Neoteleostei</taxon>
        <taxon>Acanthomorphata</taxon>
        <taxon>Gobiaria</taxon>
        <taxon>Gobiiformes</taxon>
        <taxon>Gobioidei</taxon>
        <taxon>Gobiidae</taxon>
        <taxon>Gobiinae</taxon>
        <taxon>Knipowitschia</taxon>
    </lineage>
</organism>
<dbReference type="AlphaFoldDB" id="A0AAV2IY36"/>